<dbReference type="Pfam" id="PF04578">
    <property type="entry name" value="DUF594"/>
    <property type="match status" value="1"/>
</dbReference>
<feature type="transmembrane region" description="Helical" evidence="1">
    <location>
        <begin position="15"/>
        <end position="35"/>
    </location>
</feature>
<comment type="caution">
    <text evidence="3">The sequence shown here is derived from an EMBL/GenBank/DDBJ whole genome shotgun (WGS) entry which is preliminary data.</text>
</comment>
<evidence type="ECO:0000313" key="4">
    <source>
        <dbReference type="Proteomes" id="UP000604825"/>
    </source>
</evidence>
<feature type="transmembrane region" description="Helical" evidence="1">
    <location>
        <begin position="140"/>
        <end position="157"/>
    </location>
</feature>
<proteinExistence type="predicted"/>
<dbReference type="EMBL" id="CAJGYO010000004">
    <property type="protein sequence ID" value="CAD6223853.1"/>
    <property type="molecule type" value="Genomic_DNA"/>
</dbReference>
<gene>
    <name evidence="3" type="ORF">NCGR_LOCUS16242</name>
</gene>
<evidence type="ECO:0000313" key="3">
    <source>
        <dbReference type="EMBL" id="CAD6223853.1"/>
    </source>
</evidence>
<feature type="transmembrane region" description="Helical" evidence="1">
    <location>
        <begin position="262"/>
        <end position="281"/>
    </location>
</feature>
<evidence type="ECO:0000259" key="2">
    <source>
        <dbReference type="Pfam" id="PF13968"/>
    </source>
</evidence>
<evidence type="ECO:0000256" key="1">
    <source>
        <dbReference type="SAM" id="Phobius"/>
    </source>
</evidence>
<feature type="transmembrane region" description="Helical" evidence="1">
    <location>
        <begin position="47"/>
        <end position="67"/>
    </location>
</feature>
<reference evidence="3" key="1">
    <citation type="submission" date="2020-10" db="EMBL/GenBank/DDBJ databases">
        <authorList>
            <person name="Han B."/>
            <person name="Lu T."/>
            <person name="Zhao Q."/>
            <person name="Huang X."/>
            <person name="Zhao Y."/>
        </authorList>
    </citation>
    <scope>NUCLEOTIDE SEQUENCE</scope>
</reference>
<feature type="domain" description="DUF4220" evidence="2">
    <location>
        <begin position="50"/>
        <end position="264"/>
    </location>
</feature>
<dbReference type="InterPro" id="IPR007658">
    <property type="entry name" value="DUF594"/>
</dbReference>
<keyword evidence="1" id="KW-1133">Transmembrane helix</keyword>
<keyword evidence="1" id="KW-0472">Membrane</keyword>
<dbReference type="OrthoDB" id="694446at2759"/>
<dbReference type="AlphaFoldDB" id="A0A811NH52"/>
<keyword evidence="4" id="KW-1185">Reference proteome</keyword>
<protein>
    <recommendedName>
        <fullName evidence="2">DUF4220 domain-containing protein</fullName>
    </recommendedName>
</protein>
<accession>A0A811NH52</accession>
<dbReference type="Proteomes" id="UP000604825">
    <property type="component" value="Unassembled WGS sequence"/>
</dbReference>
<dbReference type="InterPro" id="IPR025315">
    <property type="entry name" value="DUF4220"/>
</dbReference>
<sequence>MAVDLSGAVQWWEEWQLRILVLGSLFLQFVLFIGSMMRNARTPMLRLCIWPAYLGADALAIYALATLFNRHKQPPAAGGRSGALEVLWAPVLLIHLGGQHTFTAYSIEDNERHLVTLVSQVTVALYVFCKSWPAGGDKRLMQAAILLFVLGIVKFACKPWGLKIASINSVMTSSAIYSKRRQGMLQEICELLCLSAQTRYDSFDDAEAMKEEEEHDFSLEEHVQVTEIAERSEKMAFAKDIQRLFVDLSAPYYRRLRNLHSYIRFDIFNIYHNLMFHLWLAFASLEFLPLFLSPCILGSFLCATPVTGAEHNLMSFYTRRSKPTLLMRISALMGLSSYINKHWYMEQGPQYEYLRIIELVVEHVKQGWKLYIFGAPSYQRFCNLRGQWTVSRYRLSGRQLLWSLKVPFDRSVLVWHIATELCAYHPRTSAQDQADLARYSRAISNYMIYLLFVQPEMLMPGTRQGLFTAACDETELMLSYLSEPTLPNEVHVAEQILATARFPLVYPGTLVPEARDLAEELMGLLDDEEERWKVIQGVWVEMLCCSAPAGAGATYTPRAWVKAWSSSPWSGSSCHGWGWRPSPTSSRGPGLAKEKMISSQALVTGATQQSKIVPYLLVNPPVPVHLLPLCSSIASLAARLNKEQNHGYQPGTTITVSQIS</sequence>
<dbReference type="PANTHER" id="PTHR31325">
    <property type="entry name" value="OS01G0798800 PROTEIN-RELATED"/>
    <property type="match status" value="1"/>
</dbReference>
<keyword evidence="1" id="KW-0812">Transmembrane</keyword>
<dbReference type="Pfam" id="PF13968">
    <property type="entry name" value="DUF4220"/>
    <property type="match status" value="1"/>
</dbReference>
<organism evidence="3 4">
    <name type="scientific">Miscanthus lutarioriparius</name>
    <dbReference type="NCBI Taxonomy" id="422564"/>
    <lineage>
        <taxon>Eukaryota</taxon>
        <taxon>Viridiplantae</taxon>
        <taxon>Streptophyta</taxon>
        <taxon>Embryophyta</taxon>
        <taxon>Tracheophyta</taxon>
        <taxon>Spermatophyta</taxon>
        <taxon>Magnoliopsida</taxon>
        <taxon>Liliopsida</taxon>
        <taxon>Poales</taxon>
        <taxon>Poaceae</taxon>
        <taxon>PACMAD clade</taxon>
        <taxon>Panicoideae</taxon>
        <taxon>Andropogonodae</taxon>
        <taxon>Andropogoneae</taxon>
        <taxon>Saccharinae</taxon>
        <taxon>Miscanthus</taxon>
    </lineage>
</organism>
<name>A0A811NH52_9POAL</name>